<evidence type="ECO:0000256" key="1">
    <source>
        <dbReference type="ARBA" id="ARBA00008666"/>
    </source>
</evidence>
<proteinExistence type="inferred from homology"/>
<feature type="coiled-coil region" evidence="2">
    <location>
        <begin position="484"/>
        <end position="533"/>
    </location>
</feature>
<evidence type="ECO:0000313" key="4">
    <source>
        <dbReference type="EMBL" id="TPX55628.1"/>
    </source>
</evidence>
<comment type="caution">
    <text evidence="4">The sequence shown here is derived from an EMBL/GenBank/DDBJ whole genome shotgun (WGS) entry which is preliminary data.</text>
</comment>
<keyword evidence="5" id="KW-1185">Reference proteome</keyword>
<keyword evidence="2" id="KW-0175">Coiled coil</keyword>
<dbReference type="EMBL" id="QEAQ01000101">
    <property type="protein sequence ID" value="TPX55628.1"/>
    <property type="molecule type" value="Genomic_DNA"/>
</dbReference>
<dbReference type="Pfam" id="PF14922">
    <property type="entry name" value="FWWh"/>
    <property type="match status" value="1"/>
</dbReference>
<organism evidence="4 5">
    <name type="scientific">Powellomyces hirtus</name>
    <dbReference type="NCBI Taxonomy" id="109895"/>
    <lineage>
        <taxon>Eukaryota</taxon>
        <taxon>Fungi</taxon>
        <taxon>Fungi incertae sedis</taxon>
        <taxon>Chytridiomycota</taxon>
        <taxon>Chytridiomycota incertae sedis</taxon>
        <taxon>Chytridiomycetes</taxon>
        <taxon>Spizellomycetales</taxon>
        <taxon>Powellomycetaceae</taxon>
        <taxon>Powellomyces</taxon>
    </lineage>
</organism>
<gene>
    <name evidence="4" type="ORF">PhCBS80983_g05167</name>
</gene>
<feature type="region of interest" description="Disordered" evidence="3">
    <location>
        <begin position="1"/>
        <end position="72"/>
    </location>
</feature>
<evidence type="ECO:0000256" key="3">
    <source>
        <dbReference type="SAM" id="MobiDB-lite"/>
    </source>
</evidence>
<name>A0A507DXE5_9FUNG</name>
<dbReference type="InterPro" id="IPR029417">
    <property type="entry name" value="FAM227"/>
</dbReference>
<dbReference type="Proteomes" id="UP000318582">
    <property type="component" value="Unassembled WGS sequence"/>
</dbReference>
<feature type="compositionally biased region" description="Basic and acidic residues" evidence="3">
    <location>
        <begin position="56"/>
        <end position="72"/>
    </location>
</feature>
<dbReference type="AlphaFoldDB" id="A0A507DXE5"/>
<protein>
    <submittedName>
        <fullName evidence="4">Uncharacterized protein</fullName>
    </submittedName>
</protein>
<comment type="similarity">
    <text evidence="1">Belongs to the FAM227 family.</text>
</comment>
<evidence type="ECO:0000313" key="5">
    <source>
        <dbReference type="Proteomes" id="UP000318582"/>
    </source>
</evidence>
<dbReference type="PANTHER" id="PTHR33560">
    <property type="entry name" value="PROTEIN FAM227B"/>
    <property type="match status" value="1"/>
</dbReference>
<reference evidence="4 5" key="1">
    <citation type="journal article" date="2019" name="Sci. Rep.">
        <title>Comparative genomics of chytrid fungi reveal insights into the obligate biotrophic and pathogenic lifestyle of Synchytrium endobioticum.</title>
        <authorList>
            <person name="van de Vossenberg B.T.L.H."/>
            <person name="Warris S."/>
            <person name="Nguyen H.D.T."/>
            <person name="van Gent-Pelzer M.P.E."/>
            <person name="Joly D.L."/>
            <person name="van de Geest H.C."/>
            <person name="Bonants P.J.M."/>
            <person name="Smith D.S."/>
            <person name="Levesque C.A."/>
            <person name="van der Lee T.A.J."/>
        </authorList>
    </citation>
    <scope>NUCLEOTIDE SEQUENCE [LARGE SCALE GENOMIC DNA]</scope>
    <source>
        <strain evidence="4 5">CBS 809.83</strain>
    </source>
</reference>
<evidence type="ECO:0000256" key="2">
    <source>
        <dbReference type="SAM" id="Coils"/>
    </source>
</evidence>
<accession>A0A507DXE5</accession>
<dbReference type="PANTHER" id="PTHR33560:SF1">
    <property type="entry name" value="PROTEIN FAM227A"/>
    <property type="match status" value="1"/>
</dbReference>
<sequence>MNGTQPKSLWASDDMLSEAEQRNDHTGNDYQDGIPSRAATTSFARDIRTPTTKLRPKVDSVTHEDVVPPDRAHLEARSALGRSEWPRVDLPALSETAAGHDALKNVRLSGVCYTSQIQIDELNARIRRMATNMRFIDPENDVKLQVEEDPEENRVSHQGRRIFDSTFNLSEIPVLAILPEAAPEPQQDVPITVPADTRSLKQTTFPGIQAGPMRLPYNVSARKMIARAMQGCRANRRIRQKLLLPETESVTCDFFWYMFLKRTQPSAQAERDALFARLSSTYVHILLQTNSRDRDDLSFIFTGVISSAVYTSFCECFSDSSKEFDSEFQVEISDLLSEWIIGMRPTFANGWKTAASLTGLRRSMSSLNRDMSNTQGKALATFETLVWSLMVKAKPLAAEQNFLDLMGGGDGSSDPSRNVQASIPSAYIGSVAQTRRVLFDANGNSRVIERYLGKTERRIINIHRTESLRESADHGDRQTYRQVVSESIRRSKNLQRNYKAAQESAQREKMRLLQSLNEQLRHERQRITKILARPENVRDTADQIMDLAIENRQQAGIAAGQI</sequence>